<dbReference type="GO" id="GO:0005524">
    <property type="term" value="F:ATP binding"/>
    <property type="evidence" value="ECO:0007669"/>
    <property type="project" value="UniProtKB-KW"/>
</dbReference>
<evidence type="ECO:0000256" key="8">
    <source>
        <dbReference type="SAM" id="Phobius"/>
    </source>
</evidence>
<dbReference type="GO" id="GO:0005739">
    <property type="term" value="C:mitochondrion"/>
    <property type="evidence" value="ECO:0007669"/>
    <property type="project" value="TreeGrafter"/>
</dbReference>
<evidence type="ECO:0000256" key="2">
    <source>
        <dbReference type="ARBA" id="ARBA00012816"/>
    </source>
</evidence>
<dbReference type="InterPro" id="IPR045864">
    <property type="entry name" value="aa-tRNA-synth_II/BPL/LPL"/>
</dbReference>
<dbReference type="EC" id="6.1.1.22" evidence="2"/>
<protein>
    <recommendedName>
        <fullName evidence="2">asparagine--tRNA ligase</fullName>
        <ecNumber evidence="2">6.1.1.22</ecNumber>
    </recommendedName>
</protein>
<dbReference type="Gene3D" id="2.40.50.140">
    <property type="entry name" value="Nucleic acid-binding proteins"/>
    <property type="match status" value="1"/>
</dbReference>
<evidence type="ECO:0000256" key="4">
    <source>
        <dbReference type="ARBA" id="ARBA00022741"/>
    </source>
</evidence>
<evidence type="ECO:0000256" key="6">
    <source>
        <dbReference type="ARBA" id="ARBA00022917"/>
    </source>
</evidence>
<gene>
    <name evidence="10" type="ORF">PVBDA_1100930</name>
</gene>
<feature type="domain" description="Aminoacyl-transfer RNA synthetases class-II family profile" evidence="9">
    <location>
        <begin position="419"/>
        <end position="649"/>
    </location>
</feature>
<dbReference type="InterPro" id="IPR004365">
    <property type="entry name" value="NA-bd_OB_tRNA"/>
</dbReference>
<dbReference type="GO" id="GO:0003676">
    <property type="term" value="F:nucleic acid binding"/>
    <property type="evidence" value="ECO:0007669"/>
    <property type="project" value="InterPro"/>
</dbReference>
<keyword evidence="7" id="KW-0030">Aminoacyl-tRNA synthetase</keyword>
<dbReference type="InterPro" id="IPR004522">
    <property type="entry name" value="Asn-tRNA-ligase"/>
</dbReference>
<dbReference type="InterPro" id="IPR002312">
    <property type="entry name" value="Asp/Asn-tRNA-synth_IIb"/>
</dbReference>
<evidence type="ECO:0000256" key="5">
    <source>
        <dbReference type="ARBA" id="ARBA00022840"/>
    </source>
</evidence>
<dbReference type="Pfam" id="PF01336">
    <property type="entry name" value="tRNA_anti-codon"/>
    <property type="match status" value="1"/>
</dbReference>
<organism evidence="10 11">
    <name type="scientific">Plasmodium vinckei brucechwatti</name>
    <dbReference type="NCBI Taxonomy" id="119398"/>
    <lineage>
        <taxon>Eukaryota</taxon>
        <taxon>Sar</taxon>
        <taxon>Alveolata</taxon>
        <taxon>Apicomplexa</taxon>
        <taxon>Aconoidasida</taxon>
        <taxon>Haemosporida</taxon>
        <taxon>Plasmodiidae</taxon>
        <taxon>Plasmodium</taxon>
        <taxon>Plasmodium (Vinckeia)</taxon>
    </lineage>
</organism>
<dbReference type="EMBL" id="LR865389">
    <property type="protein sequence ID" value="CAD2094817.1"/>
    <property type="molecule type" value="Genomic_DNA"/>
</dbReference>
<dbReference type="Pfam" id="PF00152">
    <property type="entry name" value="tRNA-synt_2"/>
    <property type="match status" value="1"/>
</dbReference>
<evidence type="ECO:0000256" key="3">
    <source>
        <dbReference type="ARBA" id="ARBA00022598"/>
    </source>
</evidence>
<evidence type="ECO:0000256" key="1">
    <source>
        <dbReference type="ARBA" id="ARBA00008226"/>
    </source>
</evidence>
<dbReference type="InterPro" id="IPR012340">
    <property type="entry name" value="NA-bd_OB-fold"/>
</dbReference>
<dbReference type="SUPFAM" id="SSF55681">
    <property type="entry name" value="Class II aaRS and biotin synthetases"/>
    <property type="match status" value="1"/>
</dbReference>
<evidence type="ECO:0000259" key="9">
    <source>
        <dbReference type="PROSITE" id="PS50862"/>
    </source>
</evidence>
<accession>A0A6V7S8X1</accession>
<dbReference type="NCBIfam" id="TIGR00457">
    <property type="entry name" value="asnS"/>
    <property type="match status" value="1"/>
</dbReference>
<reference evidence="10 11" key="1">
    <citation type="submission" date="2020-08" db="EMBL/GenBank/DDBJ databases">
        <authorList>
            <person name="Ramaprasad A."/>
        </authorList>
    </citation>
    <scope>NUCLEOTIDE SEQUENCE [LARGE SCALE GENOMIC DNA]</scope>
</reference>
<dbReference type="InterPro" id="IPR004364">
    <property type="entry name" value="Aa-tRNA-synt_II"/>
</dbReference>
<evidence type="ECO:0000313" key="10">
    <source>
        <dbReference type="EMBL" id="CAD2094817.1"/>
    </source>
</evidence>
<keyword evidence="8" id="KW-0472">Membrane</keyword>
<keyword evidence="8" id="KW-1133">Transmembrane helix</keyword>
<dbReference type="PROSITE" id="PS50862">
    <property type="entry name" value="AA_TRNA_LIGASE_II"/>
    <property type="match status" value="1"/>
</dbReference>
<name>A0A6V7S8X1_PLAVN</name>
<comment type="similarity">
    <text evidence="1">Belongs to the class-II aminoacyl-tRNA synthetase family.</text>
</comment>
<dbReference type="CDD" id="cd04318">
    <property type="entry name" value="EcAsnRS_like_N"/>
    <property type="match status" value="1"/>
</dbReference>
<keyword evidence="5" id="KW-0067">ATP-binding</keyword>
<feature type="transmembrane region" description="Helical" evidence="8">
    <location>
        <begin position="28"/>
        <end position="48"/>
    </location>
</feature>
<dbReference type="Proteomes" id="UP000515550">
    <property type="component" value="Chromosome PVBDA_11"/>
</dbReference>
<dbReference type="PRINTS" id="PR01042">
    <property type="entry name" value="TRNASYNTHASP"/>
</dbReference>
<evidence type="ECO:0000313" key="11">
    <source>
        <dbReference type="Proteomes" id="UP000515550"/>
    </source>
</evidence>
<dbReference type="GO" id="GO:0004816">
    <property type="term" value="F:asparagine-tRNA ligase activity"/>
    <property type="evidence" value="ECO:0007669"/>
    <property type="project" value="UniProtKB-EC"/>
</dbReference>
<keyword evidence="6" id="KW-0648">Protein biosynthesis</keyword>
<dbReference type="GO" id="GO:0006421">
    <property type="term" value="P:asparaginyl-tRNA aminoacylation"/>
    <property type="evidence" value="ECO:0007669"/>
    <property type="project" value="InterPro"/>
</dbReference>
<dbReference type="SUPFAM" id="SSF50249">
    <property type="entry name" value="Nucleic acid-binding proteins"/>
    <property type="match status" value="1"/>
</dbReference>
<dbReference type="PANTHER" id="PTHR22594:SF34">
    <property type="entry name" value="ASPARAGINE--TRNA LIGASE, MITOCHONDRIAL-RELATED"/>
    <property type="match status" value="1"/>
</dbReference>
<evidence type="ECO:0000256" key="7">
    <source>
        <dbReference type="ARBA" id="ARBA00023146"/>
    </source>
</evidence>
<proteinExistence type="inferred from homology"/>
<dbReference type="PANTHER" id="PTHR22594">
    <property type="entry name" value="ASPARTYL/LYSYL-TRNA SYNTHETASE"/>
    <property type="match status" value="1"/>
</dbReference>
<dbReference type="Gene3D" id="3.30.930.10">
    <property type="entry name" value="Bira Bifunctional Protein, Domain 2"/>
    <property type="match status" value="1"/>
</dbReference>
<keyword evidence="3 10" id="KW-0436">Ligase</keyword>
<keyword evidence="8" id="KW-0812">Transmembrane</keyword>
<keyword evidence="4" id="KW-0547">Nucleotide-binding</keyword>
<dbReference type="VEuPathDB" id="PlasmoDB:PVBDA_1100930"/>
<dbReference type="InterPro" id="IPR006195">
    <property type="entry name" value="aa-tRNA-synth_II"/>
</dbReference>
<dbReference type="NCBIfam" id="NF003037">
    <property type="entry name" value="PRK03932.1"/>
    <property type="match status" value="1"/>
</dbReference>
<sequence>MQILVYCRIFIFITFAFFRAYVNFFLMRIFFIHFFYLGPLIFLLVKCINKIPREIKKNNILMCDVLKKQRKLWQPWKIKSRKFNTFFLNNHDKMIYAFNKGITNGHNFVRTHHGGMRLFSTEKVGRTKIKELYNLETNNFEKKNYKICGWIKSVRTVGKSGFAFVDINDGSHYKNFQVVIDSGISNYQNVLKASRDDAIECFGELKCPVGKKQKVELSVYDSEKKHYIKLFKELSTDNLASSSSNASASNIINANTNNEETCNTTYDNENMRVLEGENYEQSEKIEEGKSETGLKDVYMISKKYHTKEYLRSFPHLRGRTKLYSSIFRLKSDLIIETFNYFKKKNYTYINTPILTSNDCEGGGELFHVTTSPNKNKKAETDTENVDSINEKKLFFKKPCYLNVSSQLALECLCCSIGDVFTINQSFRAENSNTSRHLSEFLMLEVELAFSDLNNIISESENYIKEMINFVLHKSEDMEYINEHHDQNLKKNLEEILKKTFIIITHEEAIQILKKRNNSNATNIDLSESDISFEDQKYLTNIYFKSPVVIINYPDSIKPFYMKLNDDKKTVSCMDVIFPNIGEIAGGSERETNLNILKEQMKKNKLNIDLYNPYLELRKYGNIPHSGFGLGIDRLIMYILSISNIRDIVPFPRYPNYLFM</sequence>
<dbReference type="AlphaFoldDB" id="A0A6V7S8X1"/>
<dbReference type="FunFam" id="3.30.930.10:FF:000016">
    <property type="entry name" value="Asparagine--tRNA ligase"/>
    <property type="match status" value="1"/>
</dbReference>